<keyword evidence="4" id="KW-0032">Aminotransferase</keyword>
<organism evidence="4 5">
    <name type="scientific">Caldovatus sediminis</name>
    <dbReference type="NCBI Taxonomy" id="2041189"/>
    <lineage>
        <taxon>Bacteria</taxon>
        <taxon>Pseudomonadati</taxon>
        <taxon>Pseudomonadota</taxon>
        <taxon>Alphaproteobacteria</taxon>
        <taxon>Acetobacterales</taxon>
        <taxon>Roseomonadaceae</taxon>
        <taxon>Caldovatus</taxon>
    </lineage>
</organism>
<dbReference type="Gene3D" id="3.90.1150.10">
    <property type="entry name" value="Aspartate Aminotransferase, domain 1"/>
    <property type="match status" value="1"/>
</dbReference>
<dbReference type="RefSeq" id="WP_188902436.1">
    <property type="nucleotide sequence ID" value="NZ_BMKS01000012.1"/>
</dbReference>
<evidence type="ECO:0000313" key="4">
    <source>
        <dbReference type="EMBL" id="GGG43967.1"/>
    </source>
</evidence>
<dbReference type="InterPro" id="IPR015422">
    <property type="entry name" value="PyrdxlP-dep_Trfase_small"/>
</dbReference>
<evidence type="ECO:0000256" key="2">
    <source>
        <dbReference type="ARBA" id="ARBA00022898"/>
    </source>
</evidence>
<dbReference type="PROSITE" id="PS00600">
    <property type="entry name" value="AA_TRANSFER_CLASS_3"/>
    <property type="match status" value="1"/>
</dbReference>
<dbReference type="AlphaFoldDB" id="A0A8J2ZDB7"/>
<dbReference type="InterPro" id="IPR049704">
    <property type="entry name" value="Aminotrans_3_PPA_site"/>
</dbReference>
<dbReference type="InterPro" id="IPR005814">
    <property type="entry name" value="Aminotrans_3"/>
</dbReference>
<keyword evidence="4" id="KW-0808">Transferase</keyword>
<evidence type="ECO:0000256" key="1">
    <source>
        <dbReference type="ARBA" id="ARBA00001933"/>
    </source>
</evidence>
<dbReference type="InterPro" id="IPR015421">
    <property type="entry name" value="PyrdxlP-dep_Trfase_major"/>
</dbReference>
<dbReference type="Proteomes" id="UP000597507">
    <property type="component" value="Unassembled WGS sequence"/>
</dbReference>
<evidence type="ECO:0000313" key="5">
    <source>
        <dbReference type="Proteomes" id="UP000597507"/>
    </source>
</evidence>
<dbReference type="GO" id="GO:0008483">
    <property type="term" value="F:transaminase activity"/>
    <property type="evidence" value="ECO:0007669"/>
    <property type="project" value="UniProtKB-KW"/>
</dbReference>
<proteinExistence type="inferred from homology"/>
<dbReference type="Gene3D" id="3.40.640.10">
    <property type="entry name" value="Type I PLP-dependent aspartate aminotransferase-like (Major domain)"/>
    <property type="match status" value="1"/>
</dbReference>
<dbReference type="PANTHER" id="PTHR43713">
    <property type="entry name" value="GLUTAMATE-1-SEMIALDEHYDE 2,1-AMINOMUTASE"/>
    <property type="match status" value="1"/>
</dbReference>
<dbReference type="PANTHER" id="PTHR43713:SF3">
    <property type="entry name" value="GLUTAMATE-1-SEMIALDEHYDE 2,1-AMINOMUTASE 1, CHLOROPLASTIC-RELATED"/>
    <property type="match status" value="1"/>
</dbReference>
<dbReference type="CDD" id="cd00610">
    <property type="entry name" value="OAT_like"/>
    <property type="match status" value="1"/>
</dbReference>
<sequence length="464" mass="49285">MSAIPPPLSNSPIVAAFVARTPGSAAAYAKAREIFPGGVTHDTRYVRPHPLAIARAAGARKWDVDGNEYVDYFGGHGALILGHAHPEVAARIAEQAAKGTHYGASHPLELRWGELVRELVPSAEMVRFTNSGTEATLMALRLARAATGRPKLLRLRGHFHGWHDHMAFGVTNHFDGTPTPGVLEGLASNVVLADPNDAAGLVALLEEHGPEIAAAILEPTGSTYGQVPLRPDFVRLLREETAKRGILLIFDEVVTGFRVALGGAQQALGIRPDLTTLAKILAGGLPGGAVVGRRDVMELLDPERAAARGIEKIPHQGTFNANPLSAAAGVATLEILKSTDAIARAHAHAAQLREGMNAVLAEAGVPWAVYGTHTGFHVFTNPRGLPGIGPRSFDPFAFGYEDLKVPRGAQAPTKLALAMRVHGADIMPWPGGTVSAAHGPAELDRTLEAFRRSVRMLRDEGEIR</sequence>
<gene>
    <name evidence="4" type="ORF">GCM10010964_34190</name>
</gene>
<keyword evidence="5" id="KW-1185">Reference proteome</keyword>
<comment type="caution">
    <text evidence="4">The sequence shown here is derived from an EMBL/GenBank/DDBJ whole genome shotgun (WGS) entry which is preliminary data.</text>
</comment>
<comment type="similarity">
    <text evidence="3">Belongs to the class-III pyridoxal-phosphate-dependent aminotransferase family.</text>
</comment>
<dbReference type="Pfam" id="PF00202">
    <property type="entry name" value="Aminotran_3"/>
    <property type="match status" value="1"/>
</dbReference>
<dbReference type="EMBL" id="BMKS01000012">
    <property type="protein sequence ID" value="GGG43967.1"/>
    <property type="molecule type" value="Genomic_DNA"/>
</dbReference>
<name>A0A8J2ZDB7_9PROT</name>
<dbReference type="InterPro" id="IPR015424">
    <property type="entry name" value="PyrdxlP-dep_Trfase"/>
</dbReference>
<dbReference type="GO" id="GO:0030170">
    <property type="term" value="F:pyridoxal phosphate binding"/>
    <property type="evidence" value="ECO:0007669"/>
    <property type="project" value="InterPro"/>
</dbReference>
<reference evidence="4 5" key="1">
    <citation type="journal article" date="2014" name="Int. J. Syst. Evol. Microbiol.">
        <title>Complete genome sequence of Corynebacterium casei LMG S-19264T (=DSM 44701T), isolated from a smear-ripened cheese.</title>
        <authorList>
            <consortium name="US DOE Joint Genome Institute (JGI-PGF)"/>
            <person name="Walter F."/>
            <person name="Albersmeier A."/>
            <person name="Kalinowski J."/>
            <person name="Ruckert C."/>
        </authorList>
    </citation>
    <scope>NUCLEOTIDE SEQUENCE [LARGE SCALE GENOMIC DNA]</scope>
    <source>
        <strain evidence="4 5">CGMCC 1.16330</strain>
    </source>
</reference>
<evidence type="ECO:0000256" key="3">
    <source>
        <dbReference type="RuleBase" id="RU003560"/>
    </source>
</evidence>
<keyword evidence="2 3" id="KW-0663">Pyridoxal phosphate</keyword>
<dbReference type="SUPFAM" id="SSF53383">
    <property type="entry name" value="PLP-dependent transferases"/>
    <property type="match status" value="1"/>
</dbReference>
<protein>
    <submittedName>
        <fullName evidence="4">Aspartate aminotransferase family protein</fullName>
    </submittedName>
</protein>
<comment type="cofactor">
    <cofactor evidence="1">
        <name>pyridoxal 5'-phosphate</name>
        <dbReference type="ChEBI" id="CHEBI:597326"/>
    </cofactor>
</comment>
<accession>A0A8J2ZDB7</accession>